<dbReference type="Proteomes" id="UP000719766">
    <property type="component" value="Unassembled WGS sequence"/>
</dbReference>
<feature type="non-terminal residue" evidence="7">
    <location>
        <position position="313"/>
    </location>
</feature>
<dbReference type="PANTHER" id="PTHR23504:SF15">
    <property type="entry name" value="MAJOR FACILITATOR SUPERFAMILY (MFS) PROFILE DOMAIN-CONTAINING PROTEIN"/>
    <property type="match status" value="1"/>
</dbReference>
<proteinExistence type="predicted"/>
<reference evidence="7" key="1">
    <citation type="journal article" date="2020" name="New Phytol.">
        <title>Comparative genomics reveals dynamic genome evolution in host specialist ectomycorrhizal fungi.</title>
        <authorList>
            <person name="Lofgren L.A."/>
            <person name="Nguyen N.H."/>
            <person name="Vilgalys R."/>
            <person name="Ruytinx J."/>
            <person name="Liao H.L."/>
            <person name="Branco S."/>
            <person name="Kuo A."/>
            <person name="LaButti K."/>
            <person name="Lipzen A."/>
            <person name="Andreopoulos W."/>
            <person name="Pangilinan J."/>
            <person name="Riley R."/>
            <person name="Hundley H."/>
            <person name="Na H."/>
            <person name="Barry K."/>
            <person name="Grigoriev I.V."/>
            <person name="Stajich J.E."/>
            <person name="Kennedy P.G."/>
        </authorList>
    </citation>
    <scope>NUCLEOTIDE SEQUENCE</scope>
    <source>
        <strain evidence="7">S12</strain>
    </source>
</reference>
<feature type="non-terminal residue" evidence="7">
    <location>
        <position position="1"/>
    </location>
</feature>
<evidence type="ECO:0008006" key="9">
    <source>
        <dbReference type="Google" id="ProtNLM"/>
    </source>
</evidence>
<name>A0A9P7AHL0_9AGAM</name>
<dbReference type="GO" id="GO:0016020">
    <property type="term" value="C:membrane"/>
    <property type="evidence" value="ECO:0007669"/>
    <property type="project" value="UniProtKB-SubCell"/>
</dbReference>
<evidence type="ECO:0000256" key="3">
    <source>
        <dbReference type="ARBA" id="ARBA00022692"/>
    </source>
</evidence>
<evidence type="ECO:0000256" key="1">
    <source>
        <dbReference type="ARBA" id="ARBA00004141"/>
    </source>
</evidence>
<dbReference type="GeneID" id="64602578"/>
<keyword evidence="8" id="KW-1185">Reference proteome</keyword>
<feature type="transmembrane region" description="Helical" evidence="6">
    <location>
        <begin position="107"/>
        <end position="128"/>
    </location>
</feature>
<dbReference type="SUPFAM" id="SSF103473">
    <property type="entry name" value="MFS general substrate transporter"/>
    <property type="match status" value="1"/>
</dbReference>
<dbReference type="AlphaFoldDB" id="A0A9P7AHL0"/>
<keyword evidence="2" id="KW-0813">Transport</keyword>
<dbReference type="InterPro" id="IPR036259">
    <property type="entry name" value="MFS_trans_sf"/>
</dbReference>
<comment type="caution">
    <text evidence="7">The sequence shown here is derived from an EMBL/GenBank/DDBJ whole genome shotgun (WGS) entry which is preliminary data.</text>
</comment>
<comment type="subcellular location">
    <subcellularLocation>
        <location evidence="1">Membrane</location>
        <topology evidence="1">Multi-pass membrane protein</topology>
    </subcellularLocation>
</comment>
<feature type="transmembrane region" description="Helical" evidence="6">
    <location>
        <begin position="30"/>
        <end position="50"/>
    </location>
</feature>
<keyword evidence="5 6" id="KW-0472">Membrane</keyword>
<evidence type="ECO:0000313" key="7">
    <source>
        <dbReference type="EMBL" id="KAG1789686.1"/>
    </source>
</evidence>
<evidence type="ECO:0000313" key="8">
    <source>
        <dbReference type="Proteomes" id="UP000719766"/>
    </source>
</evidence>
<feature type="transmembrane region" description="Helical" evidence="6">
    <location>
        <begin position="206"/>
        <end position="228"/>
    </location>
</feature>
<dbReference type="RefSeq" id="XP_041156716.1">
    <property type="nucleotide sequence ID" value="XM_041308814.1"/>
</dbReference>
<dbReference type="OrthoDB" id="419616at2759"/>
<evidence type="ECO:0000256" key="2">
    <source>
        <dbReference type="ARBA" id="ARBA00022448"/>
    </source>
</evidence>
<gene>
    <name evidence="7" type="ORF">HD556DRAFT_1492335</name>
</gene>
<protein>
    <recommendedName>
        <fullName evidence="9">Major facilitator superfamily (MFS) profile domain-containing protein</fullName>
    </recommendedName>
</protein>
<feature type="transmembrane region" description="Helical" evidence="6">
    <location>
        <begin position="148"/>
        <end position="167"/>
    </location>
</feature>
<feature type="transmembrane region" description="Helical" evidence="6">
    <location>
        <begin position="179"/>
        <end position="200"/>
    </location>
</feature>
<evidence type="ECO:0000256" key="4">
    <source>
        <dbReference type="ARBA" id="ARBA00022989"/>
    </source>
</evidence>
<feature type="transmembrane region" description="Helical" evidence="6">
    <location>
        <begin position="249"/>
        <end position="273"/>
    </location>
</feature>
<accession>A0A9P7AHL0</accession>
<keyword evidence="4 6" id="KW-1133">Transmembrane helix</keyword>
<keyword evidence="3 6" id="KW-0812">Transmembrane</keyword>
<dbReference type="PANTHER" id="PTHR23504">
    <property type="entry name" value="MAJOR FACILITATOR SUPERFAMILY DOMAIN-CONTAINING PROTEIN 10"/>
    <property type="match status" value="1"/>
</dbReference>
<evidence type="ECO:0000256" key="6">
    <source>
        <dbReference type="SAM" id="Phobius"/>
    </source>
</evidence>
<sequence length="313" mass="33991">RPLTGGSLSRPANRFPDIFGQSELLKTYPYLLPCSISTIFVSIAWVVTYFRLKETVSRRTSLWELIEGGFFRQSYAKSCQPSSNVLVNPEEVQPKPLPLRALLTPKVLTIAANYATTGLFHMAFTSVLPVFHATPIELGGLSLDPPRIGTILAAQGAAHGIFQVVFYARLHDRFGAGPIHTTGVSSGIPIVILFPVINALARAHGIGLAVWLCVAIQLALTISLIMCYQNMASALFIRVAAPKRASLGATNGITQMFLAGAWIIGPASVVSVFSYSTQEGHDAWLVYYFLIAIAFFAIGVSLLIPRDPSLWED</sequence>
<evidence type="ECO:0000256" key="5">
    <source>
        <dbReference type="ARBA" id="ARBA00023136"/>
    </source>
</evidence>
<organism evidence="7 8">
    <name type="scientific">Suillus plorans</name>
    <dbReference type="NCBI Taxonomy" id="116603"/>
    <lineage>
        <taxon>Eukaryota</taxon>
        <taxon>Fungi</taxon>
        <taxon>Dikarya</taxon>
        <taxon>Basidiomycota</taxon>
        <taxon>Agaricomycotina</taxon>
        <taxon>Agaricomycetes</taxon>
        <taxon>Agaricomycetidae</taxon>
        <taxon>Boletales</taxon>
        <taxon>Suillineae</taxon>
        <taxon>Suillaceae</taxon>
        <taxon>Suillus</taxon>
    </lineage>
</organism>
<feature type="transmembrane region" description="Helical" evidence="6">
    <location>
        <begin position="285"/>
        <end position="304"/>
    </location>
</feature>
<dbReference type="EMBL" id="JABBWE010000056">
    <property type="protein sequence ID" value="KAG1789686.1"/>
    <property type="molecule type" value="Genomic_DNA"/>
</dbReference>